<protein>
    <submittedName>
        <fullName evidence="1">Uncharacterized protein</fullName>
    </submittedName>
</protein>
<gene>
    <name evidence="1" type="ORF">Tci_059716</name>
</gene>
<accession>A0A6L2NN35</accession>
<comment type="caution">
    <text evidence="1">The sequence shown here is derived from an EMBL/GenBank/DDBJ whole genome shotgun (WGS) entry which is preliminary data.</text>
</comment>
<name>A0A6L2NN35_TANCI</name>
<organism evidence="1">
    <name type="scientific">Tanacetum cinerariifolium</name>
    <name type="common">Dalmatian daisy</name>
    <name type="synonym">Chrysanthemum cinerariifolium</name>
    <dbReference type="NCBI Taxonomy" id="118510"/>
    <lineage>
        <taxon>Eukaryota</taxon>
        <taxon>Viridiplantae</taxon>
        <taxon>Streptophyta</taxon>
        <taxon>Embryophyta</taxon>
        <taxon>Tracheophyta</taxon>
        <taxon>Spermatophyta</taxon>
        <taxon>Magnoliopsida</taxon>
        <taxon>eudicotyledons</taxon>
        <taxon>Gunneridae</taxon>
        <taxon>Pentapetalae</taxon>
        <taxon>asterids</taxon>
        <taxon>campanulids</taxon>
        <taxon>Asterales</taxon>
        <taxon>Asteraceae</taxon>
        <taxon>Asteroideae</taxon>
        <taxon>Anthemideae</taxon>
        <taxon>Anthemidinae</taxon>
        <taxon>Tanacetum</taxon>
    </lineage>
</organism>
<dbReference type="AlphaFoldDB" id="A0A6L2NN35"/>
<proteinExistence type="predicted"/>
<sequence>MFTEDEVNHQLFGVHFGKLEVDDKQFNHREDWTKVGKPTLTNHKEVLVMEPLMQIMHKLIVGSLVHGLASRERCQKRDLWMMSALEESHGVNLSWIIVDHLYKHAPRMKESNVICTVTLGMFTEDEVNHQLFGVHFGKLEVDDKQFNHRENWTKVGKPTLTNHKEVLVKEPLM</sequence>
<dbReference type="EMBL" id="BKCJ010009603">
    <property type="protein sequence ID" value="GEU87738.1"/>
    <property type="molecule type" value="Genomic_DNA"/>
</dbReference>
<reference evidence="1" key="1">
    <citation type="journal article" date="2019" name="Sci. Rep.">
        <title>Draft genome of Tanacetum cinerariifolium, the natural source of mosquito coil.</title>
        <authorList>
            <person name="Yamashiro T."/>
            <person name="Shiraishi A."/>
            <person name="Satake H."/>
            <person name="Nakayama K."/>
        </authorList>
    </citation>
    <scope>NUCLEOTIDE SEQUENCE</scope>
</reference>
<evidence type="ECO:0000313" key="1">
    <source>
        <dbReference type="EMBL" id="GEU87738.1"/>
    </source>
</evidence>